<evidence type="ECO:0000313" key="3">
    <source>
        <dbReference type="Proteomes" id="UP001150217"/>
    </source>
</evidence>
<dbReference type="PANTHER" id="PTHR31912:SF34">
    <property type="entry name" value="NOTOCHORD-RELATED PROTEIN"/>
    <property type="match status" value="1"/>
</dbReference>
<evidence type="ECO:0000313" key="2">
    <source>
        <dbReference type="EMBL" id="KAJ4498533.1"/>
    </source>
</evidence>
<proteinExistence type="predicted"/>
<accession>A0ABQ8VQ66</accession>
<keyword evidence="3" id="KW-1185">Reference proteome</keyword>
<feature type="region of interest" description="Disordered" evidence="1">
    <location>
        <begin position="1125"/>
        <end position="1169"/>
    </location>
</feature>
<gene>
    <name evidence="2" type="ORF">C8R41DRAFT_864722</name>
</gene>
<reference evidence="2" key="1">
    <citation type="submission" date="2022-08" db="EMBL/GenBank/DDBJ databases">
        <title>A Global Phylogenomic Analysis of the Shiitake Genus Lentinula.</title>
        <authorList>
            <consortium name="DOE Joint Genome Institute"/>
            <person name="Sierra-Patev S."/>
            <person name="Min B."/>
            <person name="Naranjo-Ortiz M."/>
            <person name="Looney B."/>
            <person name="Konkel Z."/>
            <person name="Slot J.C."/>
            <person name="Sakamoto Y."/>
            <person name="Steenwyk J.L."/>
            <person name="Rokas A."/>
            <person name="Carro J."/>
            <person name="Camarero S."/>
            <person name="Ferreira P."/>
            <person name="Molpeceres G."/>
            <person name="Ruiz-Duenas F.J."/>
            <person name="Serrano A."/>
            <person name="Henrissat B."/>
            <person name="Drula E."/>
            <person name="Hughes K.W."/>
            <person name="Mata J.L."/>
            <person name="Ishikawa N.K."/>
            <person name="Vargas-Isla R."/>
            <person name="Ushijima S."/>
            <person name="Smith C.A."/>
            <person name="Ahrendt S."/>
            <person name="Andreopoulos W."/>
            <person name="He G."/>
            <person name="Labutti K."/>
            <person name="Lipzen A."/>
            <person name="Ng V."/>
            <person name="Riley R."/>
            <person name="Sandor L."/>
            <person name="Barry K."/>
            <person name="Martinez A.T."/>
            <person name="Xiao Y."/>
            <person name="Gibbons J.G."/>
            <person name="Terashima K."/>
            <person name="Grigoriev I.V."/>
            <person name="Hibbett D.S."/>
        </authorList>
    </citation>
    <scope>NUCLEOTIDE SEQUENCE</scope>
    <source>
        <strain evidence="2">RHP3577 ss4</strain>
    </source>
</reference>
<feature type="region of interest" description="Disordered" evidence="1">
    <location>
        <begin position="1029"/>
        <end position="1053"/>
    </location>
</feature>
<protein>
    <submittedName>
        <fullName evidence="2">Uncharacterized protein</fullName>
    </submittedName>
</protein>
<comment type="caution">
    <text evidence="2">The sequence shown here is derived from an EMBL/GenBank/DDBJ whole genome shotgun (WGS) entry which is preliminary data.</text>
</comment>
<organism evidence="2 3">
    <name type="scientific">Lentinula lateritia</name>
    <dbReference type="NCBI Taxonomy" id="40482"/>
    <lineage>
        <taxon>Eukaryota</taxon>
        <taxon>Fungi</taxon>
        <taxon>Dikarya</taxon>
        <taxon>Basidiomycota</taxon>
        <taxon>Agaricomycotina</taxon>
        <taxon>Agaricomycetes</taxon>
        <taxon>Agaricomycetidae</taxon>
        <taxon>Agaricales</taxon>
        <taxon>Marasmiineae</taxon>
        <taxon>Omphalotaceae</taxon>
        <taxon>Lentinula</taxon>
    </lineage>
</organism>
<dbReference type="Proteomes" id="UP001150217">
    <property type="component" value="Unassembled WGS sequence"/>
</dbReference>
<dbReference type="PANTHER" id="PTHR31912">
    <property type="entry name" value="IP13529P"/>
    <property type="match status" value="1"/>
</dbReference>
<evidence type="ECO:0000256" key="1">
    <source>
        <dbReference type="SAM" id="MobiDB-lite"/>
    </source>
</evidence>
<name>A0ABQ8VQ66_9AGAR</name>
<feature type="region of interest" description="Disordered" evidence="1">
    <location>
        <begin position="471"/>
        <end position="506"/>
    </location>
</feature>
<feature type="compositionally biased region" description="Polar residues" evidence="1">
    <location>
        <begin position="1131"/>
        <end position="1156"/>
    </location>
</feature>
<feature type="compositionally biased region" description="Polar residues" evidence="1">
    <location>
        <begin position="489"/>
        <end position="499"/>
    </location>
</feature>
<feature type="compositionally biased region" description="Polar residues" evidence="1">
    <location>
        <begin position="1032"/>
        <end position="1046"/>
    </location>
</feature>
<dbReference type="EMBL" id="JANVFT010000015">
    <property type="protein sequence ID" value="KAJ4498533.1"/>
    <property type="molecule type" value="Genomic_DNA"/>
</dbReference>
<sequence>MEHFGASLVMQLGEASFFSTSTYDNMKGQNIIDMLFTIGRLQWQPLLVMLQVVPLAQLAKAQTQQSTSYALDSDMDINVDAFQAGLHEETSEMPPPLPSEFANTLDISDDEGGEQSDNEETINDFEMQYRHLFKPRRQKSNHDPTSPFFPWPDRETCVLDILRHIPRCSFSRKQSLAIHWAMLALGVPNLPSDRTMDDIDKELQKLCGIRTIRYEGAFNHVYYVNDLSAIISQEMHNPNAGNELGEAYQARHWLTEQDPNLLTPMHCIAGQTFFILEPTLLRDKRVSWPMKAVELNDGANGWAVQTHLEIDIAESDLLLSFPEFRHLHLSLNSMDPSNIIADEDIPGEYSDWTKTDPSAGNKWRAKSNGKHVLGFPIWLYCDDPSGNLSKKWNKHNSFLFTPAGVPHHLAQKEKNVHFLCTSNIAPPLEMLDGIADQIEKGQKEGIWAWDSEQTDIVLLIPLVHALLGDNPMQKSGEGDESVANGYDSEASNRSTSSQKGRLKKASESMSDMISQIQIFMKRGTPRTREETLQRSQFIEASRIGGGAEFKRMKTATGIKDTFQEVFAACLQAIAMNRRMSKDEQECAIIKLKQSFPHHTTSPVWRFKGLNPHQDTPVEVLHVCLLGVVKYFWRDAVARTKKDHNTLIAHLYSFDTAGLGISPLAGKTLVTYAGSLMGRDFRAVVQAAPFVLQGAPCTLIWQPKITDIDHYLEELEKTIDYFLDCTCRLTPRWFNKPKFHVLLHLPDHIQWFGPAMLFATEAFESYNAIIRAKSIHSNRHVPSKDIAHSIAQGNCLQHLLDGGLFWFKAPSTDPVSGLETSLGLYQANTARKIPPSIYEQFSQNPVQFSQPEYWMSASHEARLLLKILGIDLKLLGHMNDGDEDGVDNTVYEGPTAVLQSGDHGTAGKSWVVWRCRGCQGTTSIPTIGHIVEIVQIHGSQEERYGIASFDILCVVNKCPVKQTRTVYQEREISNEKEHRIEHIKPGSLILNMAQMRSAAYLMSFRCTIVPLNREKIIFEAVHREIDARGSKITAPTHSDTSKATPTAPSKGKAKERLLLAQPPRRIPIQSMPIVASMANFHSQMLNSYLYSHHNPLLPHQASHTFAPPPVHSHQIRPQLHSNAEFTRPAPHLTSSSSMNTLQCATNNQGNCPNSPSAFSPPQPISSGTFPQQQEMLPFNAYVGSFSSFNMDGSRTP</sequence>